<evidence type="ECO:0000313" key="2">
    <source>
        <dbReference type="Proteomes" id="UP000461948"/>
    </source>
</evidence>
<proteinExistence type="predicted"/>
<accession>A0A7X2MM20</accession>
<evidence type="ECO:0000313" key="1">
    <source>
        <dbReference type="EMBL" id="MSE15638.1"/>
    </source>
</evidence>
<evidence type="ECO:0008006" key="3">
    <source>
        <dbReference type="Google" id="ProtNLM"/>
    </source>
</evidence>
<organism evidence="1 2">
    <name type="scientific">Enterobacter agglomerans</name>
    <name type="common">Erwinia herbicola</name>
    <name type="synonym">Pantoea agglomerans</name>
    <dbReference type="NCBI Taxonomy" id="549"/>
    <lineage>
        <taxon>Bacteria</taxon>
        <taxon>Pseudomonadati</taxon>
        <taxon>Pseudomonadota</taxon>
        <taxon>Gammaproteobacteria</taxon>
        <taxon>Enterobacterales</taxon>
        <taxon>Erwiniaceae</taxon>
        <taxon>Pantoea</taxon>
        <taxon>Pantoea agglomerans group</taxon>
    </lineage>
</organism>
<feature type="non-terminal residue" evidence="1">
    <location>
        <position position="439"/>
    </location>
</feature>
<protein>
    <recommendedName>
        <fullName evidence="3">DUF4365 domain-containing protein</fullName>
    </recommendedName>
</protein>
<dbReference type="AlphaFoldDB" id="A0A7X2MM20"/>
<comment type="caution">
    <text evidence="1">The sequence shown here is derived from an EMBL/GenBank/DDBJ whole genome shotgun (WGS) entry which is preliminary data.</text>
</comment>
<sequence length="439" mass="50472">MIKRNLGRMGETFFNNLCATVGLTCNGSIEDSTGWDYIVEYPHEYDEVVLADKAPASKEFKIQIKATDHRKRKLAITLSNLMRLCNTPLPSFILFLEYNNKLEPDDVFLVHISKDIIFDVLKSARENSLNKARKNFNKKTLTIKYDESNKLSHLAGDAFIKAIDSYIPKGMNEYVKEKQHQLKTLGYEKSWGQMKFKASTLSPENDVVSASLGWIDKIKVTDVMTYDTRFEILSEDADLRSPEAFISFDVKQSTDKGNITFTHLKSKKRLRFECELFFSQVSAVAPKQMAKFRVKTKSFDMLVALTGNSHYKFIDDGVRLSLFELRDAIIFRKWITSQESQMEIKIFSEKFRKSLVMISDKVIEGSSELKYIKHLESLEKSIVIASELAGNLNIESQVQMSFDELRNSQESLQSIEPLLSSNKQPYDIMRFHIDQEESA</sequence>
<reference evidence="1 2" key="1">
    <citation type="submission" date="2019-11" db="EMBL/GenBank/DDBJ databases">
        <title>Draft Genome Sequence of Plant Growth-Promoting Rhizosphere-Associated Bacteria.</title>
        <authorList>
            <person name="Vasilyev I.Y."/>
            <person name="Radchenko V."/>
            <person name="Ilnitskaya E.V."/>
        </authorList>
    </citation>
    <scope>NUCLEOTIDE SEQUENCE [LARGE SCALE GENOMIC DNA]</scope>
    <source>
        <strain evidence="1 2">VRA_MhP_f</strain>
    </source>
</reference>
<gene>
    <name evidence="1" type="ORF">GKC49_11055</name>
</gene>
<name>A0A7X2MM20_ENTAG</name>
<dbReference type="EMBL" id="WKLC01000414">
    <property type="protein sequence ID" value="MSE15638.1"/>
    <property type="molecule type" value="Genomic_DNA"/>
</dbReference>
<dbReference type="Proteomes" id="UP000461948">
    <property type="component" value="Unassembled WGS sequence"/>
</dbReference>